<dbReference type="RefSeq" id="WP_015552090.1">
    <property type="nucleotide sequence ID" value="NC_021033.1"/>
</dbReference>
<dbReference type="AlphaFoldDB" id="I7ILH2"/>
<dbReference type="HOGENOM" id="CLU_142806_2_0_4"/>
<reference evidence="2" key="1">
    <citation type="journal article" date="2012" name="Vet. Microbiol.">
        <title>Comparative genomic analyses of the Taylorellae.</title>
        <authorList>
            <person name="Hauser H."/>
            <person name="Richter D.C."/>
            <person name="van Tonder A."/>
            <person name="Clark L."/>
            <person name="Preston A."/>
        </authorList>
    </citation>
    <scope>NUCLEOTIDE SEQUENCE</scope>
    <source>
        <strain evidence="2">14/45</strain>
    </source>
</reference>
<dbReference type="KEGG" id="tat:KUM_1305"/>
<evidence type="ECO:0000313" key="2">
    <source>
        <dbReference type="EMBL" id="CCG20084.1"/>
    </source>
</evidence>
<protein>
    <recommendedName>
        <fullName evidence="3">Lipoprotein</fullName>
    </recommendedName>
</protein>
<dbReference type="EMBL" id="HE681424">
    <property type="protein sequence ID" value="CCG20084.1"/>
    <property type="molecule type" value="Genomic_DNA"/>
</dbReference>
<evidence type="ECO:0000256" key="1">
    <source>
        <dbReference type="SAM" id="SignalP"/>
    </source>
</evidence>
<gene>
    <name evidence="2" type="ORF">KUM_1305</name>
</gene>
<feature type="signal peptide" evidence="1">
    <location>
        <begin position="1"/>
        <end position="25"/>
    </location>
</feature>
<feature type="chain" id="PRO_5003710860" description="Lipoprotein" evidence="1">
    <location>
        <begin position="26"/>
        <end position="130"/>
    </location>
</feature>
<accession>I7ILH2</accession>
<organism evidence="2">
    <name type="scientific">Taylorella asinigenitalis 14/45</name>
    <dbReference type="NCBI Taxonomy" id="1091495"/>
    <lineage>
        <taxon>Bacteria</taxon>
        <taxon>Pseudomonadati</taxon>
        <taxon>Pseudomonadota</taxon>
        <taxon>Betaproteobacteria</taxon>
        <taxon>Burkholderiales</taxon>
        <taxon>Alcaligenaceae</taxon>
        <taxon>Taylorella</taxon>
    </lineage>
</organism>
<keyword evidence="1" id="KW-0732">Signal</keyword>
<dbReference type="PROSITE" id="PS51257">
    <property type="entry name" value="PROKAR_LIPOPROTEIN"/>
    <property type="match status" value="1"/>
</dbReference>
<name>I7ILH2_9BURK</name>
<dbReference type="BioCyc" id="TASI1091495:G13GE-1298-MONOMER"/>
<sequence length="130" mass="14127">MKNILIATVLASAAIISGCASSGNAAIKDVTVEELKETVVKGKTTKYDIRAYYGEPNELTYNNGYEIWVYRYGESTSHVTNFIPVVDMFSSGNDSKGKSIIFEFNKNGTVRNYTISSSSDTSKSGILGKS</sequence>
<evidence type="ECO:0008006" key="3">
    <source>
        <dbReference type="Google" id="ProtNLM"/>
    </source>
</evidence>
<proteinExistence type="predicted"/>